<sequence length="385" mass="39407">MNVVTIALVSLRRLARDRIALFFIVLLPVVVILVIGAVMRGQNGFRVAVVAAEGRFAVELTQSLAAAGTLVTSPFTEEPAAKDALRRNEVDAVLLIPAGMDQALTAGAAVELPLLTTVASGTGQGAWSAVASVVADHAATVQAAAFAASRTSASFDELLPLARSLDPTVPQVAVRAETVGNTGDVLPPGFSYSAPTMLVFFVFINALAGGAALIQTRRLGIHARILAGPVRPREVMLGETLCYLALTLLQSGLIIGVGGLLFGVDWGDPLAAVTLTFMWGLVGAGAGMLSGALFRTPEQASAIGPALGIGAGMLGGCTWPLEIVPPAVRAAGHVTPHAWAVDAWTTILSRGGGLGDILGPMAVLGAFAALFLGAATLRLRRSLTA</sequence>
<dbReference type="InterPro" id="IPR051449">
    <property type="entry name" value="ABC-2_transporter_component"/>
</dbReference>
<gene>
    <name evidence="10" type="ORF">AVR91_0205850</name>
</gene>
<keyword evidence="5 8" id="KW-0812">Transmembrane</keyword>
<dbReference type="InterPro" id="IPR013525">
    <property type="entry name" value="ABC2_TM"/>
</dbReference>
<comment type="subcellular location">
    <subcellularLocation>
        <location evidence="1">Cell membrane</location>
        <topology evidence="1">Multi-pass membrane protein</topology>
    </subcellularLocation>
</comment>
<dbReference type="RefSeq" id="WP_063274760.1">
    <property type="nucleotide sequence ID" value="NZ_LQMT02000007.1"/>
</dbReference>
<dbReference type="OrthoDB" id="4867262at2"/>
<feature type="transmembrane region" description="Helical" evidence="8">
    <location>
        <begin position="241"/>
        <end position="264"/>
    </location>
</feature>
<dbReference type="Proteomes" id="UP000076660">
    <property type="component" value="Unassembled WGS sequence"/>
</dbReference>
<feature type="transmembrane region" description="Helical" evidence="8">
    <location>
        <begin position="270"/>
        <end position="294"/>
    </location>
</feature>
<feature type="transmembrane region" description="Helical" evidence="8">
    <location>
        <begin position="357"/>
        <end position="377"/>
    </location>
</feature>
<feature type="transmembrane region" description="Helical" evidence="8">
    <location>
        <begin position="20"/>
        <end position="39"/>
    </location>
</feature>
<feature type="transmembrane region" description="Helical" evidence="8">
    <location>
        <begin position="301"/>
        <end position="321"/>
    </location>
</feature>
<keyword evidence="6 8" id="KW-1133">Transmembrane helix</keyword>
<dbReference type="InterPro" id="IPR047817">
    <property type="entry name" value="ABC2_TM_bact-type"/>
</dbReference>
<keyword evidence="3" id="KW-0813">Transport</keyword>
<keyword evidence="7 8" id="KW-0472">Membrane</keyword>
<evidence type="ECO:0000256" key="6">
    <source>
        <dbReference type="ARBA" id="ARBA00022989"/>
    </source>
</evidence>
<dbReference type="Pfam" id="PF12698">
    <property type="entry name" value="ABC2_membrane_3"/>
    <property type="match status" value="1"/>
</dbReference>
<dbReference type="PANTHER" id="PTHR30294:SF38">
    <property type="entry name" value="TRANSPORT PERMEASE PROTEIN"/>
    <property type="match status" value="1"/>
</dbReference>
<dbReference type="GO" id="GO:0005886">
    <property type="term" value="C:plasma membrane"/>
    <property type="evidence" value="ECO:0007669"/>
    <property type="project" value="UniProtKB-SubCell"/>
</dbReference>
<feature type="transmembrane region" description="Helical" evidence="8">
    <location>
        <begin position="192"/>
        <end position="214"/>
    </location>
</feature>
<name>A0A1W2M1A2_9PSEU</name>
<evidence type="ECO:0000256" key="8">
    <source>
        <dbReference type="SAM" id="Phobius"/>
    </source>
</evidence>
<proteinExistence type="inferred from homology"/>
<evidence type="ECO:0000256" key="2">
    <source>
        <dbReference type="ARBA" id="ARBA00007783"/>
    </source>
</evidence>
<comment type="similarity">
    <text evidence="2">Belongs to the ABC-2 integral membrane protein family.</text>
</comment>
<evidence type="ECO:0000259" key="9">
    <source>
        <dbReference type="PROSITE" id="PS51012"/>
    </source>
</evidence>
<accession>A0A1W2M1A2</accession>
<evidence type="ECO:0000256" key="4">
    <source>
        <dbReference type="ARBA" id="ARBA00022475"/>
    </source>
</evidence>
<dbReference type="Gene3D" id="3.40.1710.10">
    <property type="entry name" value="abc type-2 transporter like domain"/>
    <property type="match status" value="1"/>
</dbReference>
<dbReference type="PROSITE" id="PS51012">
    <property type="entry name" value="ABC_TM2"/>
    <property type="match status" value="1"/>
</dbReference>
<evidence type="ECO:0000256" key="7">
    <source>
        <dbReference type="ARBA" id="ARBA00023136"/>
    </source>
</evidence>
<dbReference type="EMBL" id="LQMT02000007">
    <property type="protein sequence ID" value="ONF73635.1"/>
    <property type="molecule type" value="Genomic_DNA"/>
</dbReference>
<dbReference type="AlphaFoldDB" id="A0A1W2M1A2"/>
<dbReference type="GO" id="GO:0140359">
    <property type="term" value="F:ABC-type transporter activity"/>
    <property type="evidence" value="ECO:0007669"/>
    <property type="project" value="InterPro"/>
</dbReference>
<protein>
    <recommendedName>
        <fullName evidence="9">ABC transmembrane type-2 domain-containing protein</fullName>
    </recommendedName>
</protein>
<feature type="domain" description="ABC transmembrane type-2" evidence="9">
    <location>
        <begin position="159"/>
        <end position="382"/>
    </location>
</feature>
<organism evidence="10 11">
    <name type="scientific">Amycolatopsis keratiniphila subsp. keratiniphila</name>
    <dbReference type="NCBI Taxonomy" id="227715"/>
    <lineage>
        <taxon>Bacteria</taxon>
        <taxon>Bacillati</taxon>
        <taxon>Actinomycetota</taxon>
        <taxon>Actinomycetes</taxon>
        <taxon>Pseudonocardiales</taxon>
        <taxon>Pseudonocardiaceae</taxon>
        <taxon>Amycolatopsis</taxon>
        <taxon>Amycolatopsis japonica group</taxon>
    </lineage>
</organism>
<evidence type="ECO:0000256" key="3">
    <source>
        <dbReference type="ARBA" id="ARBA00022448"/>
    </source>
</evidence>
<evidence type="ECO:0000313" key="10">
    <source>
        <dbReference type="EMBL" id="ONF73635.1"/>
    </source>
</evidence>
<dbReference type="PANTHER" id="PTHR30294">
    <property type="entry name" value="MEMBRANE COMPONENT OF ABC TRANSPORTER YHHJ-RELATED"/>
    <property type="match status" value="1"/>
</dbReference>
<evidence type="ECO:0000313" key="11">
    <source>
        <dbReference type="Proteomes" id="UP000076660"/>
    </source>
</evidence>
<comment type="caution">
    <text evidence="10">The sequence shown here is derived from an EMBL/GenBank/DDBJ whole genome shotgun (WGS) entry which is preliminary data.</text>
</comment>
<reference evidence="10 11" key="1">
    <citation type="submission" date="2016-12" db="EMBL/GenBank/DDBJ databases">
        <title>Amycolatopsis keratiniphila subsp. keratiniphila genome sequencing and assembly.</title>
        <authorList>
            <person name="Mayilraj S."/>
            <person name="Kaur N."/>
        </authorList>
    </citation>
    <scope>NUCLEOTIDE SEQUENCE [LARGE SCALE GENOMIC DNA]</scope>
    <source>
        <strain evidence="10 11">DSM 44409</strain>
    </source>
</reference>
<keyword evidence="4" id="KW-1003">Cell membrane</keyword>
<evidence type="ECO:0000256" key="1">
    <source>
        <dbReference type="ARBA" id="ARBA00004651"/>
    </source>
</evidence>
<evidence type="ECO:0000256" key="5">
    <source>
        <dbReference type="ARBA" id="ARBA00022692"/>
    </source>
</evidence>